<gene>
    <name evidence="11" type="ORF">ACEZDE_32065</name>
</gene>
<dbReference type="EMBL" id="JBHFAB010000036">
    <property type="protein sequence ID" value="MFC1421244.1"/>
    <property type="molecule type" value="Genomic_DNA"/>
</dbReference>
<dbReference type="InterPro" id="IPR015366">
    <property type="entry name" value="S53_propep"/>
</dbReference>
<dbReference type="PANTHER" id="PTHR14218:SF15">
    <property type="entry name" value="TRIPEPTIDYL-PEPTIDASE 1"/>
    <property type="match status" value="1"/>
</dbReference>
<dbReference type="Gene3D" id="3.40.50.200">
    <property type="entry name" value="Peptidase S8/S53 domain"/>
    <property type="match status" value="1"/>
</dbReference>
<evidence type="ECO:0000256" key="9">
    <source>
        <dbReference type="SAM" id="SignalP"/>
    </source>
</evidence>
<dbReference type="InterPro" id="IPR050819">
    <property type="entry name" value="Tripeptidyl-peptidase_I"/>
</dbReference>
<dbReference type="CDD" id="cd11377">
    <property type="entry name" value="Pro-peptidase_S53"/>
    <property type="match status" value="1"/>
</dbReference>
<keyword evidence="6" id="KW-0106">Calcium</keyword>
<evidence type="ECO:0000313" key="12">
    <source>
        <dbReference type="Proteomes" id="UP001592531"/>
    </source>
</evidence>
<comment type="cofactor">
    <cofactor evidence="1">
        <name>Ca(2+)</name>
        <dbReference type="ChEBI" id="CHEBI:29108"/>
    </cofactor>
</comment>
<dbReference type="SUPFAM" id="SSF54897">
    <property type="entry name" value="Protease propeptides/inhibitors"/>
    <property type="match status" value="1"/>
</dbReference>
<evidence type="ECO:0000256" key="1">
    <source>
        <dbReference type="ARBA" id="ARBA00001913"/>
    </source>
</evidence>
<evidence type="ECO:0000256" key="7">
    <source>
        <dbReference type="ARBA" id="ARBA00023145"/>
    </source>
</evidence>
<dbReference type="Pfam" id="PF09286">
    <property type="entry name" value="Pro-kuma_activ"/>
    <property type="match status" value="1"/>
</dbReference>
<keyword evidence="2 11" id="KW-0645">Protease</keyword>
<evidence type="ECO:0000313" key="11">
    <source>
        <dbReference type="EMBL" id="MFC1421244.1"/>
    </source>
</evidence>
<evidence type="ECO:0000256" key="5">
    <source>
        <dbReference type="ARBA" id="ARBA00022825"/>
    </source>
</evidence>
<reference evidence="11 12" key="1">
    <citation type="submission" date="2024-09" db="EMBL/GenBank/DDBJ databases">
        <authorList>
            <person name="Lee S.D."/>
        </authorList>
    </citation>
    <scope>NUCLEOTIDE SEQUENCE [LARGE SCALE GENOMIC DNA]</scope>
    <source>
        <strain evidence="11 12">N8-3</strain>
    </source>
</reference>
<dbReference type="PANTHER" id="PTHR14218">
    <property type="entry name" value="PROTEASE S8 TRIPEPTIDYL PEPTIDASE I CLN2"/>
    <property type="match status" value="1"/>
</dbReference>
<keyword evidence="9" id="KW-0732">Signal</keyword>
<dbReference type="InterPro" id="IPR030400">
    <property type="entry name" value="Sedolisin_dom"/>
</dbReference>
<feature type="domain" description="Peptidase S53" evidence="10">
    <location>
        <begin position="198"/>
        <end position="545"/>
    </location>
</feature>
<keyword evidence="5" id="KW-0720">Serine protease</keyword>
<dbReference type="PROSITE" id="PS51695">
    <property type="entry name" value="SEDOLISIN"/>
    <property type="match status" value="1"/>
</dbReference>
<dbReference type="GO" id="GO:0006508">
    <property type="term" value="P:proteolysis"/>
    <property type="evidence" value="ECO:0007669"/>
    <property type="project" value="UniProtKB-KW"/>
</dbReference>
<evidence type="ECO:0000256" key="8">
    <source>
        <dbReference type="SAM" id="MobiDB-lite"/>
    </source>
</evidence>
<dbReference type="GO" id="GO:0008233">
    <property type="term" value="F:peptidase activity"/>
    <property type="evidence" value="ECO:0007669"/>
    <property type="project" value="UniProtKB-KW"/>
</dbReference>
<proteinExistence type="predicted"/>
<dbReference type="SMART" id="SM00944">
    <property type="entry name" value="Pro-kuma_activ"/>
    <property type="match status" value="1"/>
</dbReference>
<keyword evidence="7" id="KW-0865">Zymogen</keyword>
<feature type="chain" id="PRO_5045612575" evidence="9">
    <location>
        <begin position="29"/>
        <end position="545"/>
    </location>
</feature>
<accession>A0ABV6W5G2</accession>
<evidence type="ECO:0000256" key="4">
    <source>
        <dbReference type="ARBA" id="ARBA00022801"/>
    </source>
</evidence>
<dbReference type="Proteomes" id="UP001592531">
    <property type="component" value="Unassembled WGS sequence"/>
</dbReference>
<protein>
    <submittedName>
        <fullName evidence="11">Protease pro-enzyme activation domain-containing protein</fullName>
    </submittedName>
</protein>
<sequence length="545" mass="55215">MKLPIRPVIGVLAAPLPILAMVAGPAAAASRPAALPLRGDVVQAVGHSTRVGSVPAGRSITVTVSLAGQDSAGLADFLRQVADPASAQYKHYLTVKQFADRFGASPAAVAAVSSYLRGQGLSVAEPTANRLSLQATGSAAQLQKAFGTSLATYHDATAKRDFYANSAAPVLPAAIASAVTDVSGLSDYASYDHFDTRRATPDASRAVTGLTPAKARTGYNVASAISAGYTGTGQTVALLEFSAFKQSNITTYDKYFSLTPPTPAVVKAGGGTTDLSGEDEVELDIEVVQALAPGAAVKVYEAPNSDAGEIALYSSVVSNDVPIISTSWGIDEADETASNRTALNTDFQEAAAQGQSIYAASGDSGSDDAGNGGTSVDFPASDPYVTGTGGTALTLTSAGAWSKETAWNGSGGGVSSYFATPSFQTGVNSGSKRSVPDVAADASPSTGWAVYSEGSWAEFGGTSAAAPNWAAFTAIYDNEAKSKSKPALGYANASIYALAASSNYSTAFHDIKTGSNGAYSAGTGYDKVTGWGSYNGAGFLSAELG</sequence>
<evidence type="ECO:0000256" key="2">
    <source>
        <dbReference type="ARBA" id="ARBA00022670"/>
    </source>
</evidence>
<evidence type="ECO:0000259" key="10">
    <source>
        <dbReference type="PROSITE" id="PS51695"/>
    </source>
</evidence>
<name>A0ABV6W5G2_9ACTN</name>
<keyword evidence="4" id="KW-0378">Hydrolase</keyword>
<keyword evidence="3" id="KW-0479">Metal-binding</keyword>
<feature type="region of interest" description="Disordered" evidence="8">
    <location>
        <begin position="359"/>
        <end position="378"/>
    </location>
</feature>
<organism evidence="11 12">
    <name type="scientific">Streptacidiphilus cavernicola</name>
    <dbReference type="NCBI Taxonomy" id="3342716"/>
    <lineage>
        <taxon>Bacteria</taxon>
        <taxon>Bacillati</taxon>
        <taxon>Actinomycetota</taxon>
        <taxon>Actinomycetes</taxon>
        <taxon>Kitasatosporales</taxon>
        <taxon>Streptomycetaceae</taxon>
        <taxon>Streptacidiphilus</taxon>
    </lineage>
</organism>
<dbReference type="CDD" id="cd04056">
    <property type="entry name" value="Peptidases_S53"/>
    <property type="match status" value="1"/>
</dbReference>
<feature type="compositionally biased region" description="Low complexity" evidence="8">
    <location>
        <begin position="359"/>
        <end position="369"/>
    </location>
</feature>
<dbReference type="SUPFAM" id="SSF52743">
    <property type="entry name" value="Subtilisin-like"/>
    <property type="match status" value="1"/>
</dbReference>
<feature type="signal peptide" evidence="9">
    <location>
        <begin position="1"/>
        <end position="28"/>
    </location>
</feature>
<evidence type="ECO:0000256" key="6">
    <source>
        <dbReference type="ARBA" id="ARBA00022837"/>
    </source>
</evidence>
<evidence type="ECO:0000256" key="3">
    <source>
        <dbReference type="ARBA" id="ARBA00022723"/>
    </source>
</evidence>
<keyword evidence="12" id="KW-1185">Reference proteome</keyword>
<dbReference type="InterPro" id="IPR036852">
    <property type="entry name" value="Peptidase_S8/S53_dom_sf"/>
</dbReference>
<dbReference type="RefSeq" id="WP_380544089.1">
    <property type="nucleotide sequence ID" value="NZ_JBHFAB010000036.1"/>
</dbReference>
<comment type="caution">
    <text evidence="11">The sequence shown here is derived from an EMBL/GenBank/DDBJ whole genome shotgun (WGS) entry which is preliminary data.</text>
</comment>